<organism evidence="2 3">
    <name type="scientific">Haemaphysalis longicornis</name>
    <name type="common">Bush tick</name>
    <dbReference type="NCBI Taxonomy" id="44386"/>
    <lineage>
        <taxon>Eukaryota</taxon>
        <taxon>Metazoa</taxon>
        <taxon>Ecdysozoa</taxon>
        <taxon>Arthropoda</taxon>
        <taxon>Chelicerata</taxon>
        <taxon>Arachnida</taxon>
        <taxon>Acari</taxon>
        <taxon>Parasitiformes</taxon>
        <taxon>Ixodida</taxon>
        <taxon>Ixodoidea</taxon>
        <taxon>Ixodidae</taxon>
        <taxon>Haemaphysalinae</taxon>
        <taxon>Haemaphysalis</taxon>
    </lineage>
</organism>
<protein>
    <recommendedName>
        <fullName evidence="1">Transposable element P transposase-like GTP-binding insertion domain-containing protein</fullName>
    </recommendedName>
</protein>
<dbReference type="VEuPathDB" id="VectorBase:HLOH_050329"/>
<dbReference type="InterPro" id="IPR048366">
    <property type="entry name" value="TNP-like_GBD"/>
</dbReference>
<evidence type="ECO:0000313" key="3">
    <source>
        <dbReference type="Proteomes" id="UP000821853"/>
    </source>
</evidence>
<evidence type="ECO:0000313" key="2">
    <source>
        <dbReference type="EMBL" id="KAH9372252.1"/>
    </source>
</evidence>
<sequence>MNVRLALQLFSRSTAIGLKVYQRLKEPGLQDCHKTAEFTLMVNNVFDALNVKLPQFGITSSSKEIEVIKEFLDAVNETEESHVTRGTVIFASQVTMESLRVTLASVRDLIGDLLSKGARFVLTGKMNQDQFGDSMKRGEKDRLSSYESLQETVGAKLSEICATAQDYTCSA</sequence>
<accession>A0A9J6GCX8</accession>
<dbReference type="Proteomes" id="UP000821853">
    <property type="component" value="Chromosome 3"/>
</dbReference>
<evidence type="ECO:0000259" key="1">
    <source>
        <dbReference type="Pfam" id="PF21788"/>
    </source>
</evidence>
<dbReference type="Pfam" id="PF21788">
    <property type="entry name" value="TNP-like_GBD"/>
    <property type="match status" value="1"/>
</dbReference>
<dbReference type="EMBL" id="JABSTR010000005">
    <property type="protein sequence ID" value="KAH9372252.1"/>
    <property type="molecule type" value="Genomic_DNA"/>
</dbReference>
<dbReference type="OMA" id="DCAGTTH"/>
<feature type="domain" description="Transposable element P transposase-like GTP-binding insertion" evidence="1">
    <location>
        <begin position="1"/>
        <end position="52"/>
    </location>
</feature>
<name>A0A9J6GCX8_HAELO</name>
<reference evidence="2 3" key="1">
    <citation type="journal article" date="2020" name="Cell">
        <title>Large-Scale Comparative Analyses of Tick Genomes Elucidate Their Genetic Diversity and Vector Capacities.</title>
        <authorList>
            <consortium name="Tick Genome and Microbiome Consortium (TIGMIC)"/>
            <person name="Jia N."/>
            <person name="Wang J."/>
            <person name="Shi W."/>
            <person name="Du L."/>
            <person name="Sun Y."/>
            <person name="Zhan W."/>
            <person name="Jiang J.F."/>
            <person name="Wang Q."/>
            <person name="Zhang B."/>
            <person name="Ji P."/>
            <person name="Bell-Sakyi L."/>
            <person name="Cui X.M."/>
            <person name="Yuan T.T."/>
            <person name="Jiang B.G."/>
            <person name="Yang W.F."/>
            <person name="Lam T.T."/>
            <person name="Chang Q.C."/>
            <person name="Ding S.J."/>
            <person name="Wang X.J."/>
            <person name="Zhu J.G."/>
            <person name="Ruan X.D."/>
            <person name="Zhao L."/>
            <person name="Wei J.T."/>
            <person name="Ye R.Z."/>
            <person name="Que T.C."/>
            <person name="Du C.H."/>
            <person name="Zhou Y.H."/>
            <person name="Cheng J.X."/>
            <person name="Dai P.F."/>
            <person name="Guo W.B."/>
            <person name="Han X.H."/>
            <person name="Huang E.J."/>
            <person name="Li L.F."/>
            <person name="Wei W."/>
            <person name="Gao Y.C."/>
            <person name="Liu J.Z."/>
            <person name="Shao H.Z."/>
            <person name="Wang X."/>
            <person name="Wang C.C."/>
            <person name="Yang T.C."/>
            <person name="Huo Q.B."/>
            <person name="Li W."/>
            <person name="Chen H.Y."/>
            <person name="Chen S.E."/>
            <person name="Zhou L.G."/>
            <person name="Ni X.B."/>
            <person name="Tian J.H."/>
            <person name="Sheng Y."/>
            <person name="Liu T."/>
            <person name="Pan Y.S."/>
            <person name="Xia L.Y."/>
            <person name="Li J."/>
            <person name="Zhao F."/>
            <person name="Cao W.C."/>
        </authorList>
    </citation>
    <scope>NUCLEOTIDE SEQUENCE [LARGE SCALE GENOMIC DNA]</scope>
    <source>
        <strain evidence="2">HaeL-2018</strain>
    </source>
</reference>
<comment type="caution">
    <text evidence="2">The sequence shown here is derived from an EMBL/GenBank/DDBJ whole genome shotgun (WGS) entry which is preliminary data.</text>
</comment>
<keyword evidence="3" id="KW-1185">Reference proteome</keyword>
<dbReference type="AlphaFoldDB" id="A0A9J6GCX8"/>
<dbReference type="OrthoDB" id="6513273at2759"/>
<gene>
    <name evidence="2" type="ORF">HPB48_012050</name>
</gene>
<proteinExistence type="predicted"/>